<dbReference type="EMBL" id="JBHUFZ010000012">
    <property type="protein sequence ID" value="MFD1889723.1"/>
    <property type="molecule type" value="Genomic_DNA"/>
</dbReference>
<dbReference type="PRINTS" id="PR00133">
    <property type="entry name" value="GLHYDRLASE3"/>
</dbReference>
<dbReference type="InterPro" id="IPR051915">
    <property type="entry name" value="Cellulose_Degrad_GH3"/>
</dbReference>
<dbReference type="PANTHER" id="PTHR30620:SF16">
    <property type="entry name" value="LYSOSOMAL BETA GLUCOSIDASE"/>
    <property type="match status" value="1"/>
</dbReference>
<evidence type="ECO:0000256" key="5">
    <source>
        <dbReference type="ARBA" id="ARBA00022801"/>
    </source>
</evidence>
<evidence type="ECO:0000256" key="3">
    <source>
        <dbReference type="ARBA" id="ARBA00012744"/>
    </source>
</evidence>
<dbReference type="InterPro" id="IPR001764">
    <property type="entry name" value="Glyco_hydro_3_N"/>
</dbReference>
<evidence type="ECO:0000256" key="6">
    <source>
        <dbReference type="ARBA" id="ARBA00023295"/>
    </source>
</evidence>
<name>A0ABW4RTQ8_9ACTN</name>
<dbReference type="EC" id="3.2.1.21" evidence="3"/>
<evidence type="ECO:0000259" key="7">
    <source>
        <dbReference type="Pfam" id="PF00933"/>
    </source>
</evidence>
<evidence type="ECO:0000256" key="2">
    <source>
        <dbReference type="ARBA" id="ARBA00005336"/>
    </source>
</evidence>
<proteinExistence type="inferred from homology"/>
<protein>
    <recommendedName>
        <fullName evidence="3">beta-glucosidase</fullName>
        <ecNumber evidence="3">3.2.1.21</ecNumber>
    </recommendedName>
</protein>
<dbReference type="RefSeq" id="WP_343872822.1">
    <property type="nucleotide sequence ID" value="NZ_BAAAIX010000010.1"/>
</dbReference>
<evidence type="ECO:0000313" key="9">
    <source>
        <dbReference type="Proteomes" id="UP001597326"/>
    </source>
</evidence>
<dbReference type="Proteomes" id="UP001597326">
    <property type="component" value="Unassembled WGS sequence"/>
</dbReference>
<dbReference type="Pfam" id="PF00933">
    <property type="entry name" value="Glyco_hydro_3"/>
    <property type="match status" value="1"/>
</dbReference>
<gene>
    <name evidence="8" type="ORF">ACFSCS_05885</name>
</gene>
<dbReference type="SUPFAM" id="SSF51445">
    <property type="entry name" value="(Trans)glycosidases"/>
    <property type="match status" value="1"/>
</dbReference>
<feature type="domain" description="Glycoside hydrolase family 3 N-terminal" evidence="7">
    <location>
        <begin position="88"/>
        <end position="383"/>
    </location>
</feature>
<dbReference type="GO" id="GO:0016798">
    <property type="term" value="F:hydrolase activity, acting on glycosyl bonds"/>
    <property type="evidence" value="ECO:0007669"/>
    <property type="project" value="UniProtKB-KW"/>
</dbReference>
<accession>A0ABW4RTQ8</accession>
<dbReference type="Gene3D" id="3.20.20.300">
    <property type="entry name" value="Glycoside hydrolase, family 3, N-terminal domain"/>
    <property type="match status" value="1"/>
</dbReference>
<dbReference type="PANTHER" id="PTHR30620">
    <property type="entry name" value="PERIPLASMIC BETA-GLUCOSIDASE-RELATED"/>
    <property type="match status" value="1"/>
</dbReference>
<dbReference type="Gene3D" id="3.40.50.1700">
    <property type="entry name" value="Glycoside hydrolase family 3 C-terminal domain"/>
    <property type="match status" value="1"/>
</dbReference>
<keyword evidence="4" id="KW-0732">Signal</keyword>
<keyword evidence="5 8" id="KW-0378">Hydrolase</keyword>
<organism evidence="8 9">
    <name type="scientific">Luteococcus peritonei</name>
    <dbReference type="NCBI Taxonomy" id="88874"/>
    <lineage>
        <taxon>Bacteria</taxon>
        <taxon>Bacillati</taxon>
        <taxon>Actinomycetota</taxon>
        <taxon>Actinomycetes</taxon>
        <taxon>Propionibacteriales</taxon>
        <taxon>Propionibacteriaceae</taxon>
        <taxon>Luteococcus</taxon>
    </lineage>
</organism>
<evidence type="ECO:0000256" key="4">
    <source>
        <dbReference type="ARBA" id="ARBA00022729"/>
    </source>
</evidence>
<keyword evidence="6 8" id="KW-0326">Glycosidase</keyword>
<comment type="catalytic activity">
    <reaction evidence="1">
        <text>Hydrolysis of terminal, non-reducing beta-D-glucosyl residues with release of beta-D-glucose.</text>
        <dbReference type="EC" id="3.2.1.21"/>
    </reaction>
</comment>
<keyword evidence="9" id="KW-1185">Reference proteome</keyword>
<reference evidence="9" key="1">
    <citation type="journal article" date="2019" name="Int. J. Syst. Evol. Microbiol.">
        <title>The Global Catalogue of Microorganisms (GCM) 10K type strain sequencing project: providing services to taxonomists for standard genome sequencing and annotation.</title>
        <authorList>
            <consortium name="The Broad Institute Genomics Platform"/>
            <consortium name="The Broad Institute Genome Sequencing Center for Infectious Disease"/>
            <person name="Wu L."/>
            <person name="Ma J."/>
        </authorList>
    </citation>
    <scope>NUCLEOTIDE SEQUENCE [LARGE SCALE GENOMIC DNA]</scope>
    <source>
        <strain evidence="9">CAIM 431</strain>
    </source>
</reference>
<dbReference type="InterPro" id="IPR017853">
    <property type="entry name" value="GH"/>
</dbReference>
<comment type="caution">
    <text evidence="8">The sequence shown here is derived from an EMBL/GenBank/DDBJ whole genome shotgun (WGS) entry which is preliminary data.</text>
</comment>
<evidence type="ECO:0000313" key="8">
    <source>
        <dbReference type="EMBL" id="MFD1889723.1"/>
    </source>
</evidence>
<dbReference type="SUPFAM" id="SSF52279">
    <property type="entry name" value="Beta-D-glucan exohydrolase, C-terminal domain"/>
    <property type="match status" value="1"/>
</dbReference>
<comment type="similarity">
    <text evidence="2">Belongs to the glycosyl hydrolase 3 family.</text>
</comment>
<evidence type="ECO:0000256" key="1">
    <source>
        <dbReference type="ARBA" id="ARBA00000448"/>
    </source>
</evidence>
<sequence length="591" mass="64555">MSQDSRATVAGAQDIEARLDDVMGRLSLAEKVGLMFHTVIEMGPDGALLDGPGAISKSATRHVVVDKCMSHFNIHQIPDARSGARWYNALQRMARESHGIPVTISTDPRHAHVQNAGTSWSAGFLSVWPEPLGLAALRDADLVRRFADVVRREYRALGITMALHPTADLATEPRWGRQRETFGQDAELVADMVVAYLEGLAGPDGFGPGSVAAVTKHFPGAGPQRDGEDAHFPYGKDQVYPGGRFEEHLAPFRRAVAAGTSAIMPYYGRPLGLVLDGQEVEAVGFGYNKQVLTRLLREELGFDGVILSDWELVNDNHVGDQVLPARAWGVEHLDPRERMLKILDAGADQFGGEECTDLLLDLVREGKVTEQRIDESARRLLRVKLELGLFDDPFVDEDAAEEQTGRAEDVALGLETQSRSVVLLRDELGLPLAGQRVYAEGVSPDALRAAGFQPVEAPEQADLALVRIDAPFDPRDDLFLERWFRQGALDFQPGLAIRLARLAEHCPLVLDVSLDRPAILTPLVETTSALTVSFGVSDTAWLDAVTGRVPACGRLPFQLPRSMEAVRASREDVPGDTADPLFEYGFGLQQS</sequence>
<dbReference type="InterPro" id="IPR036962">
    <property type="entry name" value="Glyco_hydro_3_N_sf"/>
</dbReference>
<dbReference type="InterPro" id="IPR036881">
    <property type="entry name" value="Glyco_hydro_3_C_sf"/>
</dbReference>